<gene>
    <name evidence="1" type="ORF">LOK82_13605</name>
</gene>
<proteinExistence type="predicted"/>
<name>A0AAW6HZ57_XYLFS</name>
<comment type="caution">
    <text evidence="1">The sequence shown here is derived from an EMBL/GenBank/DDBJ whole genome shotgun (WGS) entry which is preliminary data.</text>
</comment>
<reference evidence="1" key="1">
    <citation type="submission" date="2021-11" db="EMBL/GenBank/DDBJ databases">
        <authorList>
            <person name="Denance N."/>
            <person name="Briand M."/>
            <person name="Dupas E."/>
            <person name="Durand K."/>
            <person name="Legendre B."/>
            <person name="Cunty A."/>
            <person name="Donnadieu C."/>
            <person name="Lopez Roques C."/>
            <person name="Cesbron S."/>
            <person name="Jacques M.A."/>
        </authorList>
    </citation>
    <scope>NUCLEOTIDE SEQUENCE</scope>
    <source>
        <strain evidence="1">CFBP8070</strain>
    </source>
</reference>
<protein>
    <submittedName>
        <fullName evidence="1">Uncharacterized protein</fullName>
    </submittedName>
</protein>
<dbReference type="EMBL" id="JAJKGN010000004">
    <property type="protein sequence ID" value="MDC6409584.1"/>
    <property type="molecule type" value="Genomic_DNA"/>
</dbReference>
<accession>A0AAW6HZ57</accession>
<dbReference type="AlphaFoldDB" id="A0AAW6HZ57"/>
<organism evidence="1 2">
    <name type="scientific">Xylella fastidiosa subsp. multiplex</name>
    <dbReference type="NCBI Taxonomy" id="644357"/>
    <lineage>
        <taxon>Bacteria</taxon>
        <taxon>Pseudomonadati</taxon>
        <taxon>Pseudomonadota</taxon>
        <taxon>Gammaproteobacteria</taxon>
        <taxon>Lysobacterales</taxon>
        <taxon>Lysobacteraceae</taxon>
        <taxon>Xylella</taxon>
    </lineage>
</organism>
<evidence type="ECO:0000313" key="1">
    <source>
        <dbReference type="EMBL" id="MDC6409584.1"/>
    </source>
</evidence>
<dbReference type="Proteomes" id="UP001220702">
    <property type="component" value="Unassembled WGS sequence"/>
</dbReference>
<sequence length="57" mass="6256">MTINQPYANTTQATRTWGLSIAQLYQHPSHSGGTACDAVNVMVARDVSFENVFNLVE</sequence>
<reference evidence="1" key="2">
    <citation type="journal article" date="2023" name="Commun. Biol.">
        <title>Suspicions of two bridgehead invasions of Xylella fastidiosa subsp. multiplex in France.</title>
        <authorList>
            <person name="Dupas E."/>
            <person name="Durand K."/>
            <person name="Rieux A."/>
            <person name="Briand M."/>
            <person name="Pruvost O."/>
            <person name="Cunty A."/>
            <person name="Denance N."/>
            <person name="Donnadieu C."/>
            <person name="Legendre B."/>
            <person name="Lopez-Roques C."/>
            <person name="Cesbron S."/>
            <person name="Ravigne V."/>
            <person name="Jacques M.A."/>
        </authorList>
    </citation>
    <scope>NUCLEOTIDE SEQUENCE</scope>
    <source>
        <strain evidence="1">CFBP8070</strain>
    </source>
</reference>
<evidence type="ECO:0000313" key="2">
    <source>
        <dbReference type="Proteomes" id="UP001220702"/>
    </source>
</evidence>